<feature type="non-terminal residue" evidence="1">
    <location>
        <position position="28"/>
    </location>
</feature>
<name>A0A382WBJ5_9ZZZZ</name>
<organism evidence="1">
    <name type="scientific">marine metagenome</name>
    <dbReference type="NCBI Taxonomy" id="408172"/>
    <lineage>
        <taxon>unclassified sequences</taxon>
        <taxon>metagenomes</taxon>
        <taxon>ecological metagenomes</taxon>
    </lineage>
</organism>
<sequence>MAYVDGQITDDGMTPFLKSVHSNGMTIE</sequence>
<accession>A0A382WBJ5</accession>
<evidence type="ECO:0000313" key="1">
    <source>
        <dbReference type="EMBL" id="SVD55498.1"/>
    </source>
</evidence>
<protein>
    <submittedName>
        <fullName evidence="1">Uncharacterized protein</fullName>
    </submittedName>
</protein>
<dbReference type="AlphaFoldDB" id="A0A382WBJ5"/>
<proteinExistence type="predicted"/>
<reference evidence="1" key="1">
    <citation type="submission" date="2018-05" db="EMBL/GenBank/DDBJ databases">
        <authorList>
            <person name="Lanie J.A."/>
            <person name="Ng W.-L."/>
            <person name="Kazmierczak K.M."/>
            <person name="Andrzejewski T.M."/>
            <person name="Davidsen T.M."/>
            <person name="Wayne K.J."/>
            <person name="Tettelin H."/>
            <person name="Glass J.I."/>
            <person name="Rusch D."/>
            <person name="Podicherti R."/>
            <person name="Tsui H.-C.T."/>
            <person name="Winkler M.E."/>
        </authorList>
    </citation>
    <scope>NUCLEOTIDE SEQUENCE</scope>
</reference>
<dbReference type="EMBL" id="UINC01158132">
    <property type="protein sequence ID" value="SVD55498.1"/>
    <property type="molecule type" value="Genomic_DNA"/>
</dbReference>
<gene>
    <name evidence="1" type="ORF">METZ01_LOCUS408352</name>
</gene>